<keyword evidence="5" id="KW-0046">Antibiotic resistance</keyword>
<proteinExistence type="inferred from homology"/>
<keyword evidence="3 6" id="KW-1133">Transmembrane helix</keyword>
<dbReference type="PANTHER" id="PTHR43229">
    <property type="entry name" value="NODULATION PROTEIN J"/>
    <property type="match status" value="1"/>
</dbReference>
<feature type="transmembrane region" description="Helical" evidence="6">
    <location>
        <begin position="159"/>
        <end position="181"/>
    </location>
</feature>
<dbReference type="EMBL" id="SSSN01000003">
    <property type="protein sequence ID" value="THG35512.1"/>
    <property type="molecule type" value="Genomic_DNA"/>
</dbReference>
<keyword evidence="4 6" id="KW-0472">Membrane</keyword>
<evidence type="ECO:0000313" key="9">
    <source>
        <dbReference type="Proteomes" id="UP000307380"/>
    </source>
</evidence>
<accession>A0A4S4FZ83</accession>
<keyword evidence="6" id="KW-1003">Cell membrane</keyword>
<dbReference type="OrthoDB" id="63188at2"/>
<organism evidence="8 9">
    <name type="scientific">Orlajensenia flava</name>
    <dbReference type="NCBI Taxonomy" id="2565934"/>
    <lineage>
        <taxon>Bacteria</taxon>
        <taxon>Bacillati</taxon>
        <taxon>Actinomycetota</taxon>
        <taxon>Actinomycetes</taxon>
        <taxon>Micrococcales</taxon>
        <taxon>Microbacteriaceae</taxon>
        <taxon>Orlajensenia</taxon>
    </lineage>
</organism>
<evidence type="ECO:0000256" key="6">
    <source>
        <dbReference type="RuleBase" id="RU361157"/>
    </source>
</evidence>
<dbReference type="RefSeq" id="WP_136423004.1">
    <property type="nucleotide sequence ID" value="NZ_SSSN01000003.1"/>
</dbReference>
<dbReference type="InterPro" id="IPR047817">
    <property type="entry name" value="ABC2_TM_bact-type"/>
</dbReference>
<feature type="transmembrane region" description="Helical" evidence="6">
    <location>
        <begin position="247"/>
        <end position="266"/>
    </location>
</feature>
<dbReference type="PIRSF" id="PIRSF006648">
    <property type="entry name" value="DrrB"/>
    <property type="match status" value="1"/>
</dbReference>
<evidence type="ECO:0000313" key="8">
    <source>
        <dbReference type="EMBL" id="THG35512.1"/>
    </source>
</evidence>
<dbReference type="GO" id="GO:0046677">
    <property type="term" value="P:response to antibiotic"/>
    <property type="evidence" value="ECO:0007669"/>
    <property type="project" value="UniProtKB-KW"/>
</dbReference>
<evidence type="ECO:0000256" key="5">
    <source>
        <dbReference type="ARBA" id="ARBA00023251"/>
    </source>
</evidence>
<evidence type="ECO:0000256" key="4">
    <source>
        <dbReference type="ARBA" id="ARBA00023136"/>
    </source>
</evidence>
<dbReference type="InterPro" id="IPR051784">
    <property type="entry name" value="Nod_factor_ABC_transporter"/>
</dbReference>
<dbReference type="InterPro" id="IPR000412">
    <property type="entry name" value="ABC_2_transport"/>
</dbReference>
<comment type="similarity">
    <text evidence="6">Belongs to the ABC-2 integral membrane protein family.</text>
</comment>
<keyword evidence="2 6" id="KW-0812">Transmembrane</keyword>
<dbReference type="InterPro" id="IPR013525">
    <property type="entry name" value="ABC2_TM"/>
</dbReference>
<feature type="transmembrane region" description="Helical" evidence="6">
    <location>
        <begin position="79"/>
        <end position="104"/>
    </location>
</feature>
<evidence type="ECO:0000256" key="1">
    <source>
        <dbReference type="ARBA" id="ARBA00004141"/>
    </source>
</evidence>
<gene>
    <name evidence="8" type="ORF">E6C70_05575</name>
</gene>
<keyword evidence="6" id="KW-0813">Transport</keyword>
<reference evidence="8 9" key="1">
    <citation type="submission" date="2019-04" db="EMBL/GenBank/DDBJ databases">
        <authorList>
            <person name="Jiang L."/>
        </authorList>
    </citation>
    <scope>NUCLEOTIDE SEQUENCE [LARGE SCALE GENOMIC DNA]</scope>
    <source>
        <strain evidence="8 9">YIM 131861</strain>
    </source>
</reference>
<evidence type="ECO:0000256" key="2">
    <source>
        <dbReference type="ARBA" id="ARBA00022692"/>
    </source>
</evidence>
<feature type="domain" description="ABC transmembrane type-2" evidence="7">
    <location>
        <begin position="41"/>
        <end position="269"/>
    </location>
</feature>
<feature type="transmembrane region" description="Helical" evidence="6">
    <location>
        <begin position="193"/>
        <end position="211"/>
    </location>
</feature>
<keyword evidence="9" id="KW-1185">Reference proteome</keyword>
<evidence type="ECO:0000259" key="7">
    <source>
        <dbReference type="PROSITE" id="PS51012"/>
    </source>
</evidence>
<feature type="transmembrane region" description="Helical" evidence="6">
    <location>
        <begin position="42"/>
        <end position="59"/>
    </location>
</feature>
<sequence>MSTSTASATDRVSLERSVPPLGAFNLTFLRIEMVRKLRNRRTILFTLIFPVAMYLLVGYPQRNEPLTSTSIAQGGLSVAAYLMVSMALYGAMMSATQAGAAVATERALGWSRQLRLTPLNPVANVATKLIAGLVFGLIAVGGTYIAGALTGVRMDPEQWIVSGLVAWLLGGAVFTTLGLLMGYLVPGENTAQITSLVIVFFSFIGGLFYPISMMPELLQQIAAWTPVYGIGEIARAPLTGEGFDLGALLNALGWLAIFATGTALLFRRDTKRV</sequence>
<dbReference type="PRINTS" id="PR00164">
    <property type="entry name" value="ABC2TRNSPORT"/>
</dbReference>
<feature type="transmembrane region" description="Helical" evidence="6">
    <location>
        <begin position="125"/>
        <end position="147"/>
    </location>
</feature>
<dbReference type="PROSITE" id="PS51012">
    <property type="entry name" value="ABC_TM2"/>
    <property type="match status" value="1"/>
</dbReference>
<dbReference type="PANTHER" id="PTHR43229:SF3">
    <property type="entry name" value="ABC-TYPE MULTIDRUG TRANSPORT SYSTEM, PERMEASE COMPONENT"/>
    <property type="match status" value="1"/>
</dbReference>
<name>A0A4S4FZ83_9MICO</name>
<dbReference type="AlphaFoldDB" id="A0A4S4FZ83"/>
<comment type="subcellular location">
    <subcellularLocation>
        <location evidence="6">Cell membrane</location>
        <topology evidence="6">Multi-pass membrane protein</topology>
    </subcellularLocation>
    <subcellularLocation>
        <location evidence="1">Membrane</location>
        <topology evidence="1">Multi-pass membrane protein</topology>
    </subcellularLocation>
</comment>
<protein>
    <recommendedName>
        <fullName evidence="6">Transport permease protein</fullName>
    </recommendedName>
</protein>
<evidence type="ECO:0000256" key="3">
    <source>
        <dbReference type="ARBA" id="ARBA00022989"/>
    </source>
</evidence>
<dbReference type="Proteomes" id="UP000307380">
    <property type="component" value="Unassembled WGS sequence"/>
</dbReference>
<dbReference type="GO" id="GO:0140359">
    <property type="term" value="F:ABC-type transporter activity"/>
    <property type="evidence" value="ECO:0007669"/>
    <property type="project" value="InterPro"/>
</dbReference>
<dbReference type="GO" id="GO:0043190">
    <property type="term" value="C:ATP-binding cassette (ABC) transporter complex"/>
    <property type="evidence" value="ECO:0007669"/>
    <property type="project" value="InterPro"/>
</dbReference>
<comment type="caution">
    <text evidence="8">The sequence shown here is derived from an EMBL/GenBank/DDBJ whole genome shotgun (WGS) entry which is preliminary data.</text>
</comment>
<dbReference type="Pfam" id="PF12698">
    <property type="entry name" value="ABC2_membrane_3"/>
    <property type="match status" value="1"/>
</dbReference>